<dbReference type="InterPro" id="IPR044229">
    <property type="entry name" value="NOA1"/>
</dbReference>
<dbReference type="EMBL" id="JAQMWT010000682">
    <property type="protein sequence ID" value="KAJ8598242.1"/>
    <property type="molecule type" value="Genomic_DNA"/>
</dbReference>
<name>A0AAD7XEI5_9STRA</name>
<keyword evidence="3" id="KW-1185">Reference proteome</keyword>
<gene>
    <name evidence="2" type="ORF">CTAYLR_005490</name>
</gene>
<comment type="caution">
    <text evidence="2">The sequence shown here is derived from an EMBL/GenBank/DDBJ whole genome shotgun (WGS) entry which is preliminary data.</text>
</comment>
<feature type="region of interest" description="Disordered" evidence="1">
    <location>
        <begin position="399"/>
        <end position="418"/>
    </location>
</feature>
<dbReference type="GO" id="GO:0003924">
    <property type="term" value="F:GTPase activity"/>
    <property type="evidence" value="ECO:0007669"/>
    <property type="project" value="InterPro"/>
</dbReference>
<dbReference type="PANTHER" id="PTHR47569:SF2">
    <property type="entry name" value="NO-ASSOCIATED PROTEIN 1, CHLOROPLASTIC_MITOCHONDRIAL"/>
    <property type="match status" value="1"/>
</dbReference>
<dbReference type="InterPro" id="IPR027417">
    <property type="entry name" value="P-loop_NTPase"/>
</dbReference>
<protein>
    <recommendedName>
        <fullName evidence="4">G domain-containing protein</fullName>
    </recommendedName>
</protein>
<evidence type="ECO:0000256" key="1">
    <source>
        <dbReference type="SAM" id="MobiDB-lite"/>
    </source>
</evidence>
<organism evidence="2 3">
    <name type="scientific">Chrysophaeum taylorii</name>
    <dbReference type="NCBI Taxonomy" id="2483200"/>
    <lineage>
        <taxon>Eukaryota</taxon>
        <taxon>Sar</taxon>
        <taxon>Stramenopiles</taxon>
        <taxon>Ochrophyta</taxon>
        <taxon>Pelagophyceae</taxon>
        <taxon>Pelagomonadales</taxon>
        <taxon>Pelagomonadaceae</taxon>
        <taxon>Chrysophaeum</taxon>
    </lineage>
</organism>
<evidence type="ECO:0008006" key="4">
    <source>
        <dbReference type="Google" id="ProtNLM"/>
    </source>
</evidence>
<dbReference type="Gene3D" id="3.40.50.300">
    <property type="entry name" value="P-loop containing nucleotide triphosphate hydrolases"/>
    <property type="match status" value="1"/>
</dbReference>
<reference evidence="2" key="1">
    <citation type="submission" date="2023-01" db="EMBL/GenBank/DDBJ databases">
        <title>Metagenome sequencing of chrysophaentin producing Chrysophaeum taylorii.</title>
        <authorList>
            <person name="Davison J."/>
            <person name="Bewley C."/>
        </authorList>
    </citation>
    <scope>NUCLEOTIDE SEQUENCE</scope>
    <source>
        <strain evidence="2">NIES-1699</strain>
    </source>
</reference>
<evidence type="ECO:0000313" key="3">
    <source>
        <dbReference type="Proteomes" id="UP001230188"/>
    </source>
</evidence>
<sequence>MLVVRRATVVGAVVGGVLRRQQQQQQRRGVARVRVGDTVAKMAVVGKKKAKGSSLSNKPQYCYGCGADVCEQADGKVGEMRSDLSKSVQSYWAQKKELLRKSQRKNWVLCGRCRELRRGGDAKAAVDDHNAVEIFRHEVSRLRGVRAVVVFVVDAANGFVLKSLREYAGGNPVVIAATRCDLLPRSCGEAEAEIRRRAEFLKPARVFMTSAKDARTVAPLANYLASARKGRDVYVVGGANIGKSTLVDALVDAFVAKIETRRRLATKEARMAKRMDANRIQALKELRVTTSALPGTTLQNVRIPCFQDHTQALWDTPGLAVAVPKQFFPIRDFERLRRSEPNRIAPILARDANLVAIRCAGDRDPMLRLQVVVAGRNDAVDVAWHSVYPLEMEKEDAEVPDAAPEPIPSVEAPQGLSKEERREWHARRLAAEREELGKERFEFKESEDRRRRVLAKGLENIQSFDLPARTKADLVVRDLGWFAIATRDRPVKLLVYALSTGVQCDLTPTFGLPFPDVVDAGIRALRIPKEEEEDAWSAADVDDKDDPLAEFSGERVGWKYIDDTRHLKGKHRLPEGWHPLNRERFIEEMQKKKKKKEEEDAAAAYYDYDDDDFLDFRTF</sequence>
<dbReference type="Proteomes" id="UP001230188">
    <property type="component" value="Unassembled WGS sequence"/>
</dbReference>
<evidence type="ECO:0000313" key="2">
    <source>
        <dbReference type="EMBL" id="KAJ8598242.1"/>
    </source>
</evidence>
<dbReference type="SUPFAM" id="SSF52540">
    <property type="entry name" value="P-loop containing nucleoside triphosphate hydrolases"/>
    <property type="match status" value="1"/>
</dbReference>
<proteinExistence type="predicted"/>
<dbReference type="AlphaFoldDB" id="A0AAD7XEI5"/>
<dbReference type="PANTHER" id="PTHR47569">
    <property type="entry name" value="NO-ASSOCIATED PROTEIN 1, CHLOROPLASTIC/MITOCHONDRIAL"/>
    <property type="match status" value="1"/>
</dbReference>
<accession>A0AAD7XEI5</accession>